<organism evidence="1">
    <name type="scientific">Deinococcus sp. VB142</name>
    <dbReference type="NCBI Taxonomy" id="3112952"/>
    <lineage>
        <taxon>Bacteria</taxon>
        <taxon>Thermotogati</taxon>
        <taxon>Deinococcota</taxon>
        <taxon>Deinococci</taxon>
        <taxon>Deinococcales</taxon>
        <taxon>Deinococcaceae</taxon>
        <taxon>Deinococcus</taxon>
    </lineage>
</organism>
<dbReference type="EMBL" id="CP149783">
    <property type="protein sequence ID" value="WYF46296.1"/>
    <property type="molecule type" value="Genomic_DNA"/>
</dbReference>
<name>A0AAU6Q7G1_9DEIO</name>
<accession>A0AAU6Q7G1</accession>
<dbReference type="RefSeq" id="WP_339097762.1">
    <property type="nucleotide sequence ID" value="NZ_CP149783.1"/>
</dbReference>
<evidence type="ECO:0000313" key="1">
    <source>
        <dbReference type="EMBL" id="WYF46296.1"/>
    </source>
</evidence>
<gene>
    <name evidence="1" type="ORF">WDJ50_14585</name>
</gene>
<reference evidence="1" key="1">
    <citation type="submission" date="2024-03" db="EMBL/GenBank/DDBJ databases">
        <title>Deinococcus weizhi sp. nov., isolated from human skin.</title>
        <authorList>
            <person name="Wei Z."/>
            <person name="Tian F."/>
            <person name="Yang C."/>
            <person name="Xin L.T."/>
            <person name="Wen Z.J."/>
            <person name="Lan K.C."/>
            <person name="Yu L."/>
            <person name="Zhe W."/>
            <person name="Dan F.D."/>
            <person name="Jun W."/>
            <person name="Rui Z."/>
            <person name="Yong X.J."/>
            <person name="Ting Y."/>
            <person name="Wei X."/>
            <person name="Xu Z.G."/>
            <person name="Xin Z."/>
            <person name="Dong F.G."/>
            <person name="Ni X.M."/>
            <person name="Zheng M.G."/>
            <person name="Chun Y."/>
            <person name="Qian W.X."/>
        </authorList>
    </citation>
    <scope>NUCLEOTIDE SEQUENCE</scope>
    <source>
        <strain evidence="1">VB142</strain>
    </source>
</reference>
<dbReference type="AlphaFoldDB" id="A0AAU6Q7G1"/>
<proteinExistence type="predicted"/>
<sequence>MPAELSALLLMGIARGQGGTQMLLELLAVLHEKGLLSEPDIQRVVNVMADNMRDFDAQVQKSVRRADALKG</sequence>
<protein>
    <submittedName>
        <fullName evidence="1">Uncharacterized protein</fullName>
    </submittedName>
</protein>